<dbReference type="Gene3D" id="2.60.40.10">
    <property type="entry name" value="Immunoglobulins"/>
    <property type="match status" value="1"/>
</dbReference>
<dbReference type="Proteomes" id="UP001195483">
    <property type="component" value="Unassembled WGS sequence"/>
</dbReference>
<dbReference type="InterPro" id="IPR003599">
    <property type="entry name" value="Ig_sub"/>
</dbReference>
<dbReference type="SUPFAM" id="SSF48726">
    <property type="entry name" value="Immunoglobulin"/>
    <property type="match status" value="1"/>
</dbReference>
<dbReference type="EMBL" id="JAEAOA010001513">
    <property type="protein sequence ID" value="KAK3600058.1"/>
    <property type="molecule type" value="Genomic_DNA"/>
</dbReference>
<keyword evidence="2" id="KW-1015">Disulfide bond</keyword>
<reference evidence="6" key="2">
    <citation type="journal article" date="2021" name="Genome Biol. Evol.">
        <title>Developing a high-quality reference genome for a parasitic bivalve with doubly uniparental inheritance (Bivalvia: Unionida).</title>
        <authorList>
            <person name="Smith C.H."/>
        </authorList>
    </citation>
    <scope>NUCLEOTIDE SEQUENCE</scope>
    <source>
        <strain evidence="6">CHS0354</strain>
        <tissue evidence="6">Mantle</tissue>
    </source>
</reference>
<dbReference type="SMART" id="SM00409">
    <property type="entry name" value="IG"/>
    <property type="match status" value="1"/>
</dbReference>
<feature type="non-terminal residue" evidence="6">
    <location>
        <position position="85"/>
    </location>
</feature>
<dbReference type="PANTHER" id="PTHR44337:SF20">
    <property type="entry name" value="CARCINOEMBRYONIC ANTIGEN-RELATED CELL ADHESION MOLECULE 5-RELATED"/>
    <property type="match status" value="1"/>
</dbReference>
<evidence type="ECO:0000256" key="3">
    <source>
        <dbReference type="ARBA" id="ARBA00023180"/>
    </source>
</evidence>
<protein>
    <recommendedName>
        <fullName evidence="5">Ig-like domain-containing protein</fullName>
    </recommendedName>
</protein>
<name>A0AAE0W2V9_9BIVA</name>
<dbReference type="FunFam" id="2.60.40.10:FF:000107">
    <property type="entry name" value="Myosin, light chain kinase a"/>
    <property type="match status" value="1"/>
</dbReference>
<dbReference type="InterPro" id="IPR052598">
    <property type="entry name" value="IgSF_CEA-related"/>
</dbReference>
<dbReference type="InterPro" id="IPR013098">
    <property type="entry name" value="Ig_I-set"/>
</dbReference>
<organism evidence="6 7">
    <name type="scientific">Potamilus streckersoni</name>
    <dbReference type="NCBI Taxonomy" id="2493646"/>
    <lineage>
        <taxon>Eukaryota</taxon>
        <taxon>Metazoa</taxon>
        <taxon>Spiralia</taxon>
        <taxon>Lophotrochozoa</taxon>
        <taxon>Mollusca</taxon>
        <taxon>Bivalvia</taxon>
        <taxon>Autobranchia</taxon>
        <taxon>Heteroconchia</taxon>
        <taxon>Palaeoheterodonta</taxon>
        <taxon>Unionida</taxon>
        <taxon>Unionoidea</taxon>
        <taxon>Unionidae</taxon>
        <taxon>Ambleminae</taxon>
        <taxon>Lampsilini</taxon>
        <taxon>Potamilus</taxon>
    </lineage>
</organism>
<feature type="domain" description="Ig-like" evidence="5">
    <location>
        <begin position="1"/>
        <end position="83"/>
    </location>
</feature>
<dbReference type="PANTHER" id="PTHR44337">
    <property type="entry name" value="CARCINOEMBRYONIC ANTIGEN-RELATED CELL ADHESION MOLECULE 8"/>
    <property type="match status" value="1"/>
</dbReference>
<dbReference type="InterPro" id="IPR036179">
    <property type="entry name" value="Ig-like_dom_sf"/>
</dbReference>
<gene>
    <name evidence="6" type="ORF">CHS0354_025442</name>
</gene>
<evidence type="ECO:0000256" key="4">
    <source>
        <dbReference type="ARBA" id="ARBA00023319"/>
    </source>
</evidence>
<accession>A0AAE0W2V9</accession>
<evidence type="ECO:0000313" key="7">
    <source>
        <dbReference type="Proteomes" id="UP001195483"/>
    </source>
</evidence>
<dbReference type="InterPro" id="IPR013783">
    <property type="entry name" value="Ig-like_fold"/>
</dbReference>
<reference evidence="6" key="1">
    <citation type="journal article" date="2021" name="Genome Biol. Evol.">
        <title>A High-Quality Reference Genome for a Parasitic Bivalve with Doubly Uniparental Inheritance (Bivalvia: Unionida).</title>
        <authorList>
            <person name="Smith C.H."/>
        </authorList>
    </citation>
    <scope>NUCLEOTIDE SEQUENCE</scope>
    <source>
        <strain evidence="6">CHS0354</strain>
    </source>
</reference>
<proteinExistence type="predicted"/>
<keyword evidence="3" id="KW-0325">Glycoprotein</keyword>
<evidence type="ECO:0000256" key="1">
    <source>
        <dbReference type="ARBA" id="ARBA00022729"/>
    </source>
</evidence>
<dbReference type="Pfam" id="PF07679">
    <property type="entry name" value="I-set"/>
    <property type="match status" value="1"/>
</dbReference>
<comment type="caution">
    <text evidence="6">The sequence shown here is derived from an EMBL/GenBank/DDBJ whole genome shotgun (WGS) entry which is preliminary data.</text>
</comment>
<keyword evidence="1" id="KW-0732">Signal</keyword>
<evidence type="ECO:0000313" key="6">
    <source>
        <dbReference type="EMBL" id="KAK3600058.1"/>
    </source>
</evidence>
<dbReference type="SMART" id="SM00408">
    <property type="entry name" value="IGc2"/>
    <property type="match status" value="1"/>
</dbReference>
<dbReference type="InterPro" id="IPR007110">
    <property type="entry name" value="Ig-like_dom"/>
</dbReference>
<dbReference type="AlphaFoldDB" id="A0AAE0W2V9"/>
<evidence type="ECO:0000259" key="5">
    <source>
        <dbReference type="PROSITE" id="PS50835"/>
    </source>
</evidence>
<dbReference type="PROSITE" id="PS50835">
    <property type="entry name" value="IG_LIKE"/>
    <property type="match status" value="1"/>
</dbReference>
<sequence length="85" mass="9447">MITPVSQIIDSSESTSFECSVTGHPIMSIDWYKDGRPLVADHRVTIRSQTVLIISNVTRFDQGMYQCIVQNEMVDEQAAGQLSLG</sequence>
<evidence type="ECO:0000256" key="2">
    <source>
        <dbReference type="ARBA" id="ARBA00023157"/>
    </source>
</evidence>
<dbReference type="InterPro" id="IPR003598">
    <property type="entry name" value="Ig_sub2"/>
</dbReference>
<keyword evidence="4" id="KW-0393">Immunoglobulin domain</keyword>
<keyword evidence="7" id="KW-1185">Reference proteome</keyword>
<reference evidence="6" key="3">
    <citation type="submission" date="2023-05" db="EMBL/GenBank/DDBJ databases">
        <authorList>
            <person name="Smith C.H."/>
        </authorList>
    </citation>
    <scope>NUCLEOTIDE SEQUENCE</scope>
    <source>
        <strain evidence="6">CHS0354</strain>
        <tissue evidence="6">Mantle</tissue>
    </source>
</reference>